<sequence length="83" mass="9796">NQDKQAISEIRIQVSLPHPDMNILLSQLSQNKADLSAFRSQRLQDIKYINEYQQIINENQKMINKLKSQISNLLFENQVLREK</sequence>
<feature type="coiled-coil region" evidence="1">
    <location>
        <begin position="49"/>
        <end position="83"/>
    </location>
</feature>
<accession>A0A9N9NVI6</accession>
<dbReference type="AlphaFoldDB" id="A0A9N9NVI6"/>
<organism evidence="2 3">
    <name type="scientific">Funneliformis caledonium</name>
    <dbReference type="NCBI Taxonomy" id="1117310"/>
    <lineage>
        <taxon>Eukaryota</taxon>
        <taxon>Fungi</taxon>
        <taxon>Fungi incertae sedis</taxon>
        <taxon>Mucoromycota</taxon>
        <taxon>Glomeromycotina</taxon>
        <taxon>Glomeromycetes</taxon>
        <taxon>Glomerales</taxon>
        <taxon>Glomeraceae</taxon>
        <taxon>Funneliformis</taxon>
    </lineage>
</organism>
<dbReference type="Proteomes" id="UP000789570">
    <property type="component" value="Unassembled WGS sequence"/>
</dbReference>
<feature type="non-terminal residue" evidence="2">
    <location>
        <position position="1"/>
    </location>
</feature>
<keyword evidence="3" id="KW-1185">Reference proteome</keyword>
<reference evidence="2" key="1">
    <citation type="submission" date="2021-06" db="EMBL/GenBank/DDBJ databases">
        <authorList>
            <person name="Kallberg Y."/>
            <person name="Tangrot J."/>
            <person name="Rosling A."/>
        </authorList>
    </citation>
    <scope>NUCLEOTIDE SEQUENCE</scope>
    <source>
        <strain evidence="2">UK204</strain>
    </source>
</reference>
<proteinExistence type="predicted"/>
<gene>
    <name evidence="2" type="ORF">FCALED_LOCUS16922</name>
</gene>
<evidence type="ECO:0000256" key="1">
    <source>
        <dbReference type="SAM" id="Coils"/>
    </source>
</evidence>
<comment type="caution">
    <text evidence="2">The sequence shown here is derived from an EMBL/GenBank/DDBJ whole genome shotgun (WGS) entry which is preliminary data.</text>
</comment>
<dbReference type="EMBL" id="CAJVPQ010022562">
    <property type="protein sequence ID" value="CAG8760859.1"/>
    <property type="molecule type" value="Genomic_DNA"/>
</dbReference>
<keyword evidence="1" id="KW-0175">Coiled coil</keyword>
<protein>
    <submittedName>
        <fullName evidence="2">1199_t:CDS:1</fullName>
    </submittedName>
</protein>
<evidence type="ECO:0000313" key="2">
    <source>
        <dbReference type="EMBL" id="CAG8760859.1"/>
    </source>
</evidence>
<name>A0A9N9NVI6_9GLOM</name>
<evidence type="ECO:0000313" key="3">
    <source>
        <dbReference type="Proteomes" id="UP000789570"/>
    </source>
</evidence>